<accession>A0ACA9QL57</accession>
<dbReference type="Proteomes" id="UP000789702">
    <property type="component" value="Unassembled WGS sequence"/>
</dbReference>
<reference evidence="1" key="1">
    <citation type="submission" date="2021-06" db="EMBL/GenBank/DDBJ databases">
        <authorList>
            <person name="Kallberg Y."/>
            <person name="Tangrot J."/>
            <person name="Rosling A."/>
        </authorList>
    </citation>
    <scope>NUCLEOTIDE SEQUENCE</scope>
    <source>
        <strain evidence="1">IL203A</strain>
    </source>
</reference>
<proteinExistence type="predicted"/>
<protein>
    <submittedName>
        <fullName evidence="1">7316_t:CDS:1</fullName>
    </submittedName>
</protein>
<dbReference type="EMBL" id="CAJVPU010047243">
    <property type="protein sequence ID" value="CAG8753240.1"/>
    <property type="molecule type" value="Genomic_DNA"/>
</dbReference>
<sequence length="97" mass="11798">ENLAANNNIHLYSIIYILMAEGITILLQWPFDAIWFKFQGLSVDWFFFIQFIRLYLATKRHYREDYIRLPLHTSDNEIESEEHDLPNNDKKDYHLNH</sequence>
<organism evidence="1 2">
    <name type="scientific">Dentiscutata heterogama</name>
    <dbReference type="NCBI Taxonomy" id="1316150"/>
    <lineage>
        <taxon>Eukaryota</taxon>
        <taxon>Fungi</taxon>
        <taxon>Fungi incertae sedis</taxon>
        <taxon>Mucoromycota</taxon>
        <taxon>Glomeromycotina</taxon>
        <taxon>Glomeromycetes</taxon>
        <taxon>Diversisporales</taxon>
        <taxon>Gigasporaceae</taxon>
        <taxon>Dentiscutata</taxon>
    </lineage>
</organism>
<feature type="non-terminal residue" evidence="1">
    <location>
        <position position="1"/>
    </location>
</feature>
<name>A0ACA9QL57_9GLOM</name>
<gene>
    <name evidence="1" type="ORF">DHETER_LOCUS14775</name>
</gene>
<feature type="non-terminal residue" evidence="1">
    <location>
        <position position="97"/>
    </location>
</feature>
<evidence type="ECO:0000313" key="1">
    <source>
        <dbReference type="EMBL" id="CAG8753240.1"/>
    </source>
</evidence>
<evidence type="ECO:0000313" key="2">
    <source>
        <dbReference type="Proteomes" id="UP000789702"/>
    </source>
</evidence>
<comment type="caution">
    <text evidence="1">The sequence shown here is derived from an EMBL/GenBank/DDBJ whole genome shotgun (WGS) entry which is preliminary data.</text>
</comment>
<keyword evidence="2" id="KW-1185">Reference proteome</keyword>